<dbReference type="EMBL" id="EQ973895">
    <property type="protein sequence ID" value="EEF39882.1"/>
    <property type="molecule type" value="Genomic_DNA"/>
</dbReference>
<proteinExistence type="predicted"/>
<protein>
    <submittedName>
        <fullName evidence="1">Uncharacterized protein</fullName>
    </submittedName>
</protein>
<reference evidence="2" key="1">
    <citation type="journal article" date="2010" name="Nat. Biotechnol.">
        <title>Draft genome sequence of the oilseed species Ricinus communis.</title>
        <authorList>
            <person name="Chan A.P."/>
            <person name="Crabtree J."/>
            <person name="Zhao Q."/>
            <person name="Lorenzi H."/>
            <person name="Orvis J."/>
            <person name="Puiu D."/>
            <person name="Melake-Berhan A."/>
            <person name="Jones K.M."/>
            <person name="Redman J."/>
            <person name="Chen G."/>
            <person name="Cahoon E.B."/>
            <person name="Gedil M."/>
            <person name="Stanke M."/>
            <person name="Haas B.J."/>
            <person name="Wortman J.R."/>
            <person name="Fraser-Liggett C.M."/>
            <person name="Ravel J."/>
            <person name="Rabinowicz P.D."/>
        </authorList>
    </citation>
    <scope>NUCLEOTIDE SEQUENCE [LARGE SCALE GENOMIC DNA]</scope>
    <source>
        <strain evidence="2">cv. Hale</strain>
    </source>
</reference>
<dbReference type="Proteomes" id="UP000008311">
    <property type="component" value="Unassembled WGS sequence"/>
</dbReference>
<dbReference type="AlphaFoldDB" id="B9S9B3"/>
<evidence type="ECO:0000313" key="1">
    <source>
        <dbReference type="EMBL" id="EEF39882.1"/>
    </source>
</evidence>
<accession>B9S9B3</accession>
<organism evidence="1 2">
    <name type="scientific">Ricinus communis</name>
    <name type="common">Castor bean</name>
    <dbReference type="NCBI Taxonomy" id="3988"/>
    <lineage>
        <taxon>Eukaryota</taxon>
        <taxon>Viridiplantae</taxon>
        <taxon>Streptophyta</taxon>
        <taxon>Embryophyta</taxon>
        <taxon>Tracheophyta</taxon>
        <taxon>Spermatophyta</taxon>
        <taxon>Magnoliopsida</taxon>
        <taxon>eudicotyledons</taxon>
        <taxon>Gunneridae</taxon>
        <taxon>Pentapetalae</taxon>
        <taxon>rosids</taxon>
        <taxon>fabids</taxon>
        <taxon>Malpighiales</taxon>
        <taxon>Euphorbiaceae</taxon>
        <taxon>Acalyphoideae</taxon>
        <taxon>Acalypheae</taxon>
        <taxon>Ricinus</taxon>
    </lineage>
</organism>
<keyword evidence="2" id="KW-1185">Reference proteome</keyword>
<evidence type="ECO:0000313" key="2">
    <source>
        <dbReference type="Proteomes" id="UP000008311"/>
    </source>
</evidence>
<name>B9S9B3_RICCO</name>
<dbReference type="InParanoid" id="B9S9B3"/>
<gene>
    <name evidence="1" type="ORF">RCOM_1015390</name>
</gene>
<sequence>MAPSRRRGANKIAAATDHYQCKQAIDGAAWLTVSNSLARVASGTDAPGLCVAEKGGQLVEEVHLNFSHREKGESK</sequence>